<keyword evidence="8" id="KW-1185">Reference proteome</keyword>
<protein>
    <recommendedName>
        <fullName evidence="5">3-oxoacyl-[acyl-carrier-protein] reductase MabA</fullName>
    </recommendedName>
</protein>
<organism evidence="7 8">
    <name type="scientific">Nocardia aurantia</name>
    <dbReference type="NCBI Taxonomy" id="2585199"/>
    <lineage>
        <taxon>Bacteria</taxon>
        <taxon>Bacillati</taxon>
        <taxon>Actinomycetota</taxon>
        <taxon>Actinomycetes</taxon>
        <taxon>Mycobacteriales</taxon>
        <taxon>Nocardiaceae</taxon>
        <taxon>Nocardia</taxon>
    </lineage>
</organism>
<sequence>MDLGLAGATAVVQGGTQGMGLAAAECFAADGAKVAVLARTPATLDKTVTRLLELGAADAVALRADLTRPEEVIAAFDTVRERWGELNILVNAAGPHTGGGFEDLTDEDWLAAIDLGVLGMVRCVRAALPLLRRAEWARIVNISAHSTKRQTESLIAYTAAKAMVTSITKNLSLTLAKDEILVNTVSPGSFASEGLQRWARGAGIDPTDLRAIMRGIAENFGHPAHLPRAGDPAEIGAVIAFTASRRNTYMTGADINVDGGSDFC</sequence>
<dbReference type="InterPro" id="IPR002347">
    <property type="entry name" value="SDR_fam"/>
</dbReference>
<evidence type="ECO:0000256" key="5">
    <source>
        <dbReference type="ARBA" id="ARBA00040781"/>
    </source>
</evidence>
<comment type="caution">
    <text evidence="7">The sequence shown here is derived from an EMBL/GenBank/DDBJ whole genome shotgun (WGS) entry which is preliminary data.</text>
</comment>
<keyword evidence="3" id="KW-0964">Secreted</keyword>
<dbReference type="Pfam" id="PF13561">
    <property type="entry name" value="adh_short_C2"/>
    <property type="match status" value="1"/>
</dbReference>
<evidence type="ECO:0000313" key="8">
    <source>
        <dbReference type="Proteomes" id="UP000431401"/>
    </source>
</evidence>
<evidence type="ECO:0000313" key="7">
    <source>
        <dbReference type="EMBL" id="MQY29295.1"/>
    </source>
</evidence>
<keyword evidence="4 7" id="KW-0560">Oxidoreductase</keyword>
<dbReference type="InterPro" id="IPR036291">
    <property type="entry name" value="NAD(P)-bd_dom_sf"/>
</dbReference>
<evidence type="ECO:0000256" key="6">
    <source>
        <dbReference type="ARBA" id="ARBA00047400"/>
    </source>
</evidence>
<dbReference type="FunFam" id="3.40.50.720:FF:000084">
    <property type="entry name" value="Short-chain dehydrogenase reductase"/>
    <property type="match status" value="1"/>
</dbReference>
<keyword evidence="3" id="KW-0134">Cell wall</keyword>
<dbReference type="SUPFAM" id="SSF51735">
    <property type="entry name" value="NAD(P)-binding Rossmann-fold domains"/>
    <property type="match status" value="1"/>
</dbReference>
<accession>A0A7K0DU56</accession>
<dbReference type="AlphaFoldDB" id="A0A7K0DU56"/>
<dbReference type="Proteomes" id="UP000431401">
    <property type="component" value="Unassembled WGS sequence"/>
</dbReference>
<gene>
    <name evidence="7" type="primary">ucpA_2</name>
    <name evidence="7" type="ORF">NRB56_48850</name>
</gene>
<name>A0A7K0DU56_9NOCA</name>
<dbReference type="Gene3D" id="3.40.50.720">
    <property type="entry name" value="NAD(P)-binding Rossmann-like Domain"/>
    <property type="match status" value="1"/>
</dbReference>
<dbReference type="OrthoDB" id="3676637at2"/>
<dbReference type="PRINTS" id="PR00081">
    <property type="entry name" value="GDHRDH"/>
</dbReference>
<evidence type="ECO:0000256" key="2">
    <source>
        <dbReference type="ARBA" id="ARBA00006484"/>
    </source>
</evidence>
<comment type="catalytic activity">
    <reaction evidence="6">
        <text>a (3R)-hydroxyacyl-[ACP] + NADP(+) = a 3-oxoacyl-[ACP] + NADPH + H(+)</text>
        <dbReference type="Rhea" id="RHEA:17397"/>
        <dbReference type="Rhea" id="RHEA-COMP:9916"/>
        <dbReference type="Rhea" id="RHEA-COMP:9945"/>
        <dbReference type="ChEBI" id="CHEBI:15378"/>
        <dbReference type="ChEBI" id="CHEBI:57783"/>
        <dbReference type="ChEBI" id="CHEBI:58349"/>
        <dbReference type="ChEBI" id="CHEBI:78776"/>
        <dbReference type="ChEBI" id="CHEBI:78827"/>
        <dbReference type="EC" id="1.1.1.100"/>
    </reaction>
    <physiologicalReaction direction="right-to-left" evidence="6">
        <dbReference type="Rhea" id="RHEA:17399"/>
    </physiologicalReaction>
</comment>
<dbReference type="PRINTS" id="PR00080">
    <property type="entry name" value="SDRFAMILY"/>
</dbReference>
<comment type="subcellular location">
    <subcellularLocation>
        <location evidence="1">Secreted</location>
        <location evidence="1">Cell wall</location>
    </subcellularLocation>
</comment>
<proteinExistence type="inferred from homology"/>
<evidence type="ECO:0000256" key="4">
    <source>
        <dbReference type="ARBA" id="ARBA00023002"/>
    </source>
</evidence>
<reference evidence="7 8" key="1">
    <citation type="submission" date="2019-10" db="EMBL/GenBank/DDBJ databases">
        <title>Nocardia macrotermitis sp. nov. and Nocardia aurantia sp. nov., isolated from the gut of fungus growing-termite Macrotermes natalensis.</title>
        <authorList>
            <person name="Benndorf R."/>
            <person name="Schwitalla J."/>
            <person name="Martin K."/>
            <person name="De Beer W."/>
            <person name="Kaster A.-K."/>
            <person name="Vollmers J."/>
            <person name="Poulsen M."/>
            <person name="Beemelmanns C."/>
        </authorList>
    </citation>
    <scope>NUCLEOTIDE SEQUENCE [LARGE SCALE GENOMIC DNA]</scope>
    <source>
        <strain evidence="7 8">RB56</strain>
    </source>
</reference>
<dbReference type="GO" id="GO:0004316">
    <property type="term" value="F:3-oxoacyl-[acyl-carrier-protein] reductase (NADPH) activity"/>
    <property type="evidence" value="ECO:0007669"/>
    <property type="project" value="UniProtKB-EC"/>
</dbReference>
<dbReference type="PANTHER" id="PTHR42879:SF6">
    <property type="entry name" value="NADPH-DEPENDENT REDUCTASE BACG"/>
    <property type="match status" value="1"/>
</dbReference>
<dbReference type="InterPro" id="IPR050259">
    <property type="entry name" value="SDR"/>
</dbReference>
<dbReference type="PANTHER" id="PTHR42879">
    <property type="entry name" value="3-OXOACYL-(ACYL-CARRIER-PROTEIN) REDUCTASE"/>
    <property type="match status" value="1"/>
</dbReference>
<evidence type="ECO:0000256" key="1">
    <source>
        <dbReference type="ARBA" id="ARBA00004191"/>
    </source>
</evidence>
<comment type="similarity">
    <text evidence="2">Belongs to the short-chain dehydrogenases/reductases (SDR) family.</text>
</comment>
<dbReference type="EMBL" id="WEGI01000011">
    <property type="protein sequence ID" value="MQY29295.1"/>
    <property type="molecule type" value="Genomic_DNA"/>
</dbReference>
<evidence type="ECO:0000256" key="3">
    <source>
        <dbReference type="ARBA" id="ARBA00022512"/>
    </source>
</evidence>
<dbReference type="RefSeq" id="WP_153346099.1">
    <property type="nucleotide sequence ID" value="NZ_WEGI01000011.1"/>
</dbReference>